<sequence>MASTHSSLLLSSLLLLLLLSFSSGQTRPKALVSPVRKDSATLQYVTTFSQRTPLVPINLVVDLGGRHLWVDCDTNYISSTYRPAPCRSALCSLADSDGCGDCFSPPRPGCNNNTCGVSPDNPFISTSTSGELATDVLSLSSTDGTTPSSPSTAPKFLFSCAPSFLLRGLAANSTGIAGLAKTRVAPPTQLAATFSFKRTFALCLPSTSSSPGVLFFGDVPYKLLPNVDASQSLTYTKLLTNPVSTAGSYKQGEPSYEYFIGVTSINVSNNVVPINKTLLSIDENGVGGTKISTAVPYTVLETTIYKAVLNAFRAALSGIKTVTPVSPFEVCYNARDLGSTRVGPAVPAIDLVLESESVYWRIFGANSMVAVSEEKLCLAVVDGGDRPRTSVVIGGYQLEDNLLKFDLATSRLGFSGTLLFRRTTCANFNFTSSA</sequence>
<dbReference type="OrthoDB" id="624243at2759"/>
<keyword evidence="3" id="KW-0964">Secreted</keyword>
<comment type="similarity">
    <text evidence="2">Belongs to the peptidase A1 family.</text>
</comment>
<keyword evidence="8" id="KW-1185">Reference proteome</keyword>
<evidence type="ECO:0000256" key="3">
    <source>
        <dbReference type="ARBA" id="ARBA00022525"/>
    </source>
</evidence>
<evidence type="ECO:0000256" key="4">
    <source>
        <dbReference type="ARBA" id="ARBA00022729"/>
    </source>
</evidence>
<dbReference type="GO" id="GO:0006508">
    <property type="term" value="P:proteolysis"/>
    <property type="evidence" value="ECO:0007669"/>
    <property type="project" value="InterPro"/>
</dbReference>
<dbReference type="PANTHER" id="PTHR47965">
    <property type="entry name" value="ASPARTYL PROTEASE-RELATED"/>
    <property type="match status" value="1"/>
</dbReference>
<keyword evidence="4 5" id="KW-0732">Signal</keyword>
<comment type="caution">
    <text evidence="7">The sequence shown here is derived from an EMBL/GenBank/DDBJ whole genome shotgun (WGS) entry which is preliminary data.</text>
</comment>
<organism evidence="7 8">
    <name type="scientific">Dioscorea zingiberensis</name>
    <dbReference type="NCBI Taxonomy" id="325984"/>
    <lineage>
        <taxon>Eukaryota</taxon>
        <taxon>Viridiplantae</taxon>
        <taxon>Streptophyta</taxon>
        <taxon>Embryophyta</taxon>
        <taxon>Tracheophyta</taxon>
        <taxon>Spermatophyta</taxon>
        <taxon>Magnoliopsida</taxon>
        <taxon>Liliopsida</taxon>
        <taxon>Dioscoreales</taxon>
        <taxon>Dioscoreaceae</taxon>
        <taxon>Dioscorea</taxon>
    </lineage>
</organism>
<accession>A0A9D5CPH6</accession>
<dbReference type="PANTHER" id="PTHR47965:SF22">
    <property type="entry name" value="EUKARYOTIC ASPARTYL PROTEASE FAMILY PROTEIN"/>
    <property type="match status" value="1"/>
</dbReference>
<protein>
    <recommendedName>
        <fullName evidence="6">Peptidase A1 domain-containing protein</fullName>
    </recommendedName>
</protein>
<dbReference type="FunFam" id="2.40.70.10:FF:000041">
    <property type="entry name" value="Basic 7S globulin"/>
    <property type="match status" value="1"/>
</dbReference>
<evidence type="ECO:0000313" key="7">
    <source>
        <dbReference type="EMBL" id="KAJ0976092.1"/>
    </source>
</evidence>
<dbReference type="InterPro" id="IPR032861">
    <property type="entry name" value="TAXi_N"/>
</dbReference>
<evidence type="ECO:0000259" key="6">
    <source>
        <dbReference type="PROSITE" id="PS51767"/>
    </source>
</evidence>
<evidence type="ECO:0000256" key="2">
    <source>
        <dbReference type="ARBA" id="ARBA00007447"/>
    </source>
</evidence>
<feature type="signal peptide" evidence="5">
    <location>
        <begin position="1"/>
        <end position="24"/>
    </location>
</feature>
<dbReference type="Gene3D" id="2.40.70.10">
    <property type="entry name" value="Acid Proteases"/>
    <property type="match status" value="2"/>
</dbReference>
<name>A0A9D5CPH6_9LILI</name>
<dbReference type="InterPro" id="IPR001461">
    <property type="entry name" value="Aspartic_peptidase_A1"/>
</dbReference>
<dbReference type="GO" id="GO:0004190">
    <property type="term" value="F:aspartic-type endopeptidase activity"/>
    <property type="evidence" value="ECO:0007669"/>
    <property type="project" value="InterPro"/>
</dbReference>
<dbReference type="Pfam" id="PF14541">
    <property type="entry name" value="TAXi_C"/>
    <property type="match status" value="1"/>
</dbReference>
<dbReference type="InterPro" id="IPR033868">
    <property type="entry name" value="Xylanase_inhibitor_I-like"/>
</dbReference>
<evidence type="ECO:0000256" key="5">
    <source>
        <dbReference type="SAM" id="SignalP"/>
    </source>
</evidence>
<dbReference type="PROSITE" id="PS51767">
    <property type="entry name" value="PEPTIDASE_A1"/>
    <property type="match status" value="1"/>
</dbReference>
<dbReference type="InterPro" id="IPR032799">
    <property type="entry name" value="TAXi_C"/>
</dbReference>
<feature type="chain" id="PRO_5038602425" description="Peptidase A1 domain-containing protein" evidence="5">
    <location>
        <begin position="25"/>
        <end position="434"/>
    </location>
</feature>
<dbReference type="CDD" id="cd05489">
    <property type="entry name" value="xylanase_inhibitor_I_like"/>
    <property type="match status" value="1"/>
</dbReference>
<gene>
    <name evidence="7" type="ORF">J5N97_018057</name>
</gene>
<dbReference type="EMBL" id="JAGGNH010000004">
    <property type="protein sequence ID" value="KAJ0976092.1"/>
    <property type="molecule type" value="Genomic_DNA"/>
</dbReference>
<dbReference type="Proteomes" id="UP001085076">
    <property type="component" value="Miscellaneous, Linkage group lg04"/>
</dbReference>
<dbReference type="AlphaFoldDB" id="A0A9D5CPH6"/>
<proteinExistence type="inferred from homology"/>
<evidence type="ECO:0000256" key="1">
    <source>
        <dbReference type="ARBA" id="ARBA00004239"/>
    </source>
</evidence>
<comment type="subcellular location">
    <subcellularLocation>
        <location evidence="1">Secreted</location>
        <location evidence="1">Extracellular space</location>
    </subcellularLocation>
</comment>
<feature type="domain" description="Peptidase A1" evidence="6">
    <location>
        <begin position="44"/>
        <end position="415"/>
    </location>
</feature>
<reference evidence="7" key="1">
    <citation type="submission" date="2021-03" db="EMBL/GenBank/DDBJ databases">
        <authorList>
            <person name="Li Z."/>
            <person name="Yang C."/>
        </authorList>
    </citation>
    <scope>NUCLEOTIDE SEQUENCE</scope>
    <source>
        <strain evidence="7">Dzin_1.0</strain>
        <tissue evidence="7">Leaf</tissue>
    </source>
</reference>
<reference evidence="7" key="2">
    <citation type="journal article" date="2022" name="Hortic Res">
        <title>The genome of Dioscorea zingiberensis sheds light on the biosynthesis, origin and evolution of the medicinally important diosgenin saponins.</title>
        <authorList>
            <person name="Li Y."/>
            <person name="Tan C."/>
            <person name="Li Z."/>
            <person name="Guo J."/>
            <person name="Li S."/>
            <person name="Chen X."/>
            <person name="Wang C."/>
            <person name="Dai X."/>
            <person name="Yang H."/>
            <person name="Song W."/>
            <person name="Hou L."/>
            <person name="Xu J."/>
            <person name="Tong Z."/>
            <person name="Xu A."/>
            <person name="Yuan X."/>
            <person name="Wang W."/>
            <person name="Yang Q."/>
            <person name="Chen L."/>
            <person name="Sun Z."/>
            <person name="Wang K."/>
            <person name="Pan B."/>
            <person name="Chen J."/>
            <person name="Bao Y."/>
            <person name="Liu F."/>
            <person name="Qi X."/>
            <person name="Gang D.R."/>
            <person name="Wen J."/>
            <person name="Li J."/>
        </authorList>
    </citation>
    <scope>NUCLEOTIDE SEQUENCE</scope>
    <source>
        <strain evidence="7">Dzin_1.0</strain>
    </source>
</reference>
<evidence type="ECO:0000313" key="8">
    <source>
        <dbReference type="Proteomes" id="UP001085076"/>
    </source>
</evidence>
<dbReference type="InterPro" id="IPR033121">
    <property type="entry name" value="PEPTIDASE_A1"/>
</dbReference>
<dbReference type="InterPro" id="IPR021109">
    <property type="entry name" value="Peptidase_aspartic_dom_sf"/>
</dbReference>
<dbReference type="SUPFAM" id="SSF50630">
    <property type="entry name" value="Acid proteases"/>
    <property type="match status" value="1"/>
</dbReference>
<dbReference type="GO" id="GO:0005576">
    <property type="term" value="C:extracellular region"/>
    <property type="evidence" value="ECO:0007669"/>
    <property type="project" value="UniProtKB-SubCell"/>
</dbReference>
<dbReference type="FunFam" id="2.40.70.10:FF:000045">
    <property type="entry name" value="Basic 7S globulin"/>
    <property type="match status" value="1"/>
</dbReference>
<dbReference type="Pfam" id="PF14543">
    <property type="entry name" value="TAXi_N"/>
    <property type="match status" value="1"/>
</dbReference>